<dbReference type="PANTHER" id="PTHR30126:SF25">
    <property type="entry name" value="HTH-TYPE TRANSCRIPTIONAL REGULATOR METR"/>
    <property type="match status" value="1"/>
</dbReference>
<keyword evidence="8" id="KW-1185">Reference proteome</keyword>
<dbReference type="Gene3D" id="3.40.190.10">
    <property type="entry name" value="Periplasmic binding protein-like II"/>
    <property type="match status" value="2"/>
</dbReference>
<organism evidence="6 9">
    <name type="scientific">Myxococcus fulvus</name>
    <dbReference type="NCBI Taxonomy" id="33"/>
    <lineage>
        <taxon>Bacteria</taxon>
        <taxon>Pseudomonadati</taxon>
        <taxon>Myxococcota</taxon>
        <taxon>Myxococcia</taxon>
        <taxon>Myxococcales</taxon>
        <taxon>Cystobacterineae</taxon>
        <taxon>Myxococcaceae</taxon>
        <taxon>Myxococcus</taxon>
    </lineage>
</organism>
<dbReference type="Pfam" id="PF03466">
    <property type="entry name" value="LysR_substrate"/>
    <property type="match status" value="1"/>
</dbReference>
<dbReference type="InterPro" id="IPR036390">
    <property type="entry name" value="WH_DNA-bd_sf"/>
</dbReference>
<dbReference type="InterPro" id="IPR036388">
    <property type="entry name" value="WH-like_DNA-bd_sf"/>
</dbReference>
<reference evidence="7 8" key="1">
    <citation type="submission" date="2016-10" db="EMBL/GenBank/DDBJ databases">
        <authorList>
            <person name="Varghese N."/>
            <person name="Submissions S."/>
        </authorList>
    </citation>
    <scope>NUCLEOTIDE SEQUENCE [LARGE SCALE GENOMIC DNA]</scope>
    <source>
        <strain evidence="7 8">DSM 16525</strain>
    </source>
</reference>
<dbReference type="RefSeq" id="WP_074954871.1">
    <property type="nucleotide sequence ID" value="NZ_BJXR01000048.1"/>
</dbReference>
<dbReference type="SUPFAM" id="SSF53850">
    <property type="entry name" value="Periplasmic binding protein-like II"/>
    <property type="match status" value="1"/>
</dbReference>
<dbReference type="InterPro" id="IPR000847">
    <property type="entry name" value="LysR_HTH_N"/>
</dbReference>
<dbReference type="EMBL" id="BJXR01000048">
    <property type="protein sequence ID" value="GEN11443.1"/>
    <property type="molecule type" value="Genomic_DNA"/>
</dbReference>
<sequence>MDDIAPPPSTRLDIKDLRVVMALASAGTTAQAASLLHLTQPAVSRALLSAEDKLEATLFDRTPRGLVLTEAGRRLVAGAGKLLVELGELEREVRTPATPPVRLRLVCECYTAYHWLPSLLVELRRSIPRLTVDLAVEHTQSPLPAIEAGDIDVALLTHSPLRRSSTFEVRPLFQDELVFVVSPSHPLAARKTFTAEDLKAHPLLTSHTPKTQDVWFVNQVFGRERPRLRVERIPLTEALLDLARAGLGVAVMSEWIIAPHLSRGDLVLRRLDTGPLERPWRIAWRKEAGDAAARLGKALLGLAPQRVAELDVSLQRG</sequence>
<comment type="caution">
    <text evidence="6">The sequence shown here is derived from an EMBL/GenBank/DDBJ whole genome shotgun (WGS) entry which is preliminary data.</text>
</comment>
<evidence type="ECO:0000313" key="7">
    <source>
        <dbReference type="EMBL" id="SEU13488.1"/>
    </source>
</evidence>
<dbReference type="CDD" id="cd05466">
    <property type="entry name" value="PBP2_LTTR_substrate"/>
    <property type="match status" value="1"/>
</dbReference>
<keyword evidence="4" id="KW-0804">Transcription</keyword>
<name>A0A511TCV7_MYXFU</name>
<keyword evidence="3" id="KW-0238">DNA-binding</keyword>
<dbReference type="PROSITE" id="PS50931">
    <property type="entry name" value="HTH_LYSR"/>
    <property type="match status" value="1"/>
</dbReference>
<dbReference type="AlphaFoldDB" id="A0A511TCV7"/>
<dbReference type="GO" id="GO:0000976">
    <property type="term" value="F:transcription cis-regulatory region binding"/>
    <property type="evidence" value="ECO:0007669"/>
    <property type="project" value="TreeGrafter"/>
</dbReference>
<comment type="similarity">
    <text evidence="1">Belongs to the LysR transcriptional regulatory family.</text>
</comment>
<evidence type="ECO:0000256" key="3">
    <source>
        <dbReference type="ARBA" id="ARBA00023125"/>
    </source>
</evidence>
<dbReference type="EMBL" id="FOIB01000005">
    <property type="protein sequence ID" value="SEU13488.1"/>
    <property type="molecule type" value="Genomic_DNA"/>
</dbReference>
<dbReference type="SUPFAM" id="SSF46785">
    <property type="entry name" value="Winged helix' DNA-binding domain"/>
    <property type="match status" value="1"/>
</dbReference>
<dbReference type="PANTHER" id="PTHR30126">
    <property type="entry name" value="HTH-TYPE TRANSCRIPTIONAL REGULATOR"/>
    <property type="match status" value="1"/>
</dbReference>
<evidence type="ECO:0000256" key="1">
    <source>
        <dbReference type="ARBA" id="ARBA00009437"/>
    </source>
</evidence>
<evidence type="ECO:0000313" key="6">
    <source>
        <dbReference type="EMBL" id="GEN11443.1"/>
    </source>
</evidence>
<evidence type="ECO:0000313" key="9">
    <source>
        <dbReference type="Proteomes" id="UP000321514"/>
    </source>
</evidence>
<keyword evidence="2" id="KW-0805">Transcription regulation</keyword>
<gene>
    <name evidence="6" type="ORF">MFU01_64800</name>
    <name evidence="7" type="ORF">SAMN05443572_105195</name>
</gene>
<dbReference type="GO" id="GO:0003700">
    <property type="term" value="F:DNA-binding transcription factor activity"/>
    <property type="evidence" value="ECO:0007669"/>
    <property type="project" value="InterPro"/>
</dbReference>
<evidence type="ECO:0000259" key="5">
    <source>
        <dbReference type="PROSITE" id="PS50931"/>
    </source>
</evidence>
<dbReference type="Proteomes" id="UP000321514">
    <property type="component" value="Unassembled WGS sequence"/>
</dbReference>
<evidence type="ECO:0000256" key="2">
    <source>
        <dbReference type="ARBA" id="ARBA00023015"/>
    </source>
</evidence>
<evidence type="ECO:0000256" key="4">
    <source>
        <dbReference type="ARBA" id="ARBA00023163"/>
    </source>
</evidence>
<evidence type="ECO:0000313" key="8">
    <source>
        <dbReference type="Proteomes" id="UP000183760"/>
    </source>
</evidence>
<reference evidence="6 9" key="2">
    <citation type="submission" date="2019-07" db="EMBL/GenBank/DDBJ databases">
        <title>Whole genome shotgun sequence of Myxococcus fulvus NBRC 100333.</title>
        <authorList>
            <person name="Hosoyama A."/>
            <person name="Uohara A."/>
            <person name="Ohji S."/>
            <person name="Ichikawa N."/>
        </authorList>
    </citation>
    <scope>NUCLEOTIDE SEQUENCE [LARGE SCALE GENOMIC DNA]</scope>
    <source>
        <strain evidence="6 9">NBRC 100333</strain>
    </source>
</reference>
<dbReference type="Gene3D" id="1.10.10.10">
    <property type="entry name" value="Winged helix-like DNA-binding domain superfamily/Winged helix DNA-binding domain"/>
    <property type="match status" value="1"/>
</dbReference>
<dbReference type="STRING" id="1334629.MFUL124B02_26285"/>
<accession>A0A511TCV7</accession>
<dbReference type="InterPro" id="IPR005119">
    <property type="entry name" value="LysR_subst-bd"/>
</dbReference>
<protein>
    <submittedName>
        <fullName evidence="6 7">LysR family transcriptional regulator</fullName>
    </submittedName>
</protein>
<dbReference type="Pfam" id="PF00126">
    <property type="entry name" value="HTH_1"/>
    <property type="match status" value="1"/>
</dbReference>
<proteinExistence type="inferred from homology"/>
<feature type="domain" description="HTH lysR-type" evidence="5">
    <location>
        <begin position="12"/>
        <end position="69"/>
    </location>
</feature>
<dbReference type="OrthoDB" id="5317428at2"/>
<dbReference type="Proteomes" id="UP000183760">
    <property type="component" value="Unassembled WGS sequence"/>
</dbReference>